<name>A0A1C9LYW9_9CAUD</name>
<proteinExistence type="predicted"/>
<dbReference type="EMBL" id="KX576638">
    <property type="protein sequence ID" value="AOQ28087.1"/>
    <property type="molecule type" value="Genomic_DNA"/>
</dbReference>
<reference evidence="1 2" key="1">
    <citation type="submission" date="2016-07" db="EMBL/GenBank/DDBJ databases">
        <authorList>
            <person name="Crews N.M."/>
            <person name="Broadbent M.R."/>
            <person name="Baker C.M."/>
            <person name="Li L."/>
            <person name="Squire M.C."/>
            <person name="Watkins H.A."/>
            <person name="Rinehart C.A."/>
            <person name="King R.A."/>
            <person name="Staples A.K."/>
            <person name="Rowland N.S."/>
            <person name="Gaffney B.L."/>
            <person name="Ball S.L."/>
            <person name="Garlena R.A."/>
            <person name="Russell D.A."/>
            <person name="Pope W.H."/>
            <person name="Jacobs-Sera D."/>
            <person name="Hendrix R.W."/>
            <person name="Hatfull G.F."/>
        </authorList>
    </citation>
    <scope>NUCLEOTIDE SEQUENCE [LARGE SCALE GENOMIC DNA]</scope>
</reference>
<organism evidence="1 2">
    <name type="scientific">Mycobacterium phage Gruunaga</name>
    <dbReference type="NCBI Taxonomy" id="1897770"/>
    <lineage>
        <taxon>Viruses</taxon>
        <taxon>Duplodnaviria</taxon>
        <taxon>Heunggongvirae</taxon>
        <taxon>Uroviricota</taxon>
        <taxon>Caudoviricetes</taxon>
        <taxon>Gladiatorvirus</taxon>
        <taxon>Gladiatorvirus gladiator</taxon>
    </lineage>
</organism>
<accession>A0A1C9LYW9</accession>
<dbReference type="Proteomes" id="UP000221721">
    <property type="component" value="Segment"/>
</dbReference>
<evidence type="ECO:0000313" key="1">
    <source>
        <dbReference type="EMBL" id="AOQ28087.1"/>
    </source>
</evidence>
<sequence length="99" mass="11091">MGASVFRGAGPFLKHSDLTPTQKGATIKEYRKEIELDLNQGYTFVELGPAPEMPAWHHLAQPSRWPFPSENAAFRFAEAHKVPGRDVAVLTRDGERFVL</sequence>
<protein>
    <submittedName>
        <fullName evidence="1">Uncharacterized protein</fullName>
    </submittedName>
</protein>
<gene>
    <name evidence="1" type="ORF">SEA_GRUUNAGA_73</name>
</gene>
<evidence type="ECO:0000313" key="2">
    <source>
        <dbReference type="Proteomes" id="UP000221721"/>
    </source>
</evidence>